<comment type="caution">
    <text evidence="1">The sequence shown here is derived from an EMBL/GenBank/DDBJ whole genome shotgun (WGS) entry which is preliminary data.</text>
</comment>
<dbReference type="Proteomes" id="UP001177021">
    <property type="component" value="Unassembled WGS sequence"/>
</dbReference>
<organism evidence="1 2">
    <name type="scientific">Trifolium pratense</name>
    <name type="common">Red clover</name>
    <dbReference type="NCBI Taxonomy" id="57577"/>
    <lineage>
        <taxon>Eukaryota</taxon>
        <taxon>Viridiplantae</taxon>
        <taxon>Streptophyta</taxon>
        <taxon>Embryophyta</taxon>
        <taxon>Tracheophyta</taxon>
        <taxon>Spermatophyta</taxon>
        <taxon>Magnoliopsida</taxon>
        <taxon>eudicotyledons</taxon>
        <taxon>Gunneridae</taxon>
        <taxon>Pentapetalae</taxon>
        <taxon>rosids</taxon>
        <taxon>fabids</taxon>
        <taxon>Fabales</taxon>
        <taxon>Fabaceae</taxon>
        <taxon>Papilionoideae</taxon>
        <taxon>50 kb inversion clade</taxon>
        <taxon>NPAAA clade</taxon>
        <taxon>Hologalegina</taxon>
        <taxon>IRL clade</taxon>
        <taxon>Trifolieae</taxon>
        <taxon>Trifolium</taxon>
    </lineage>
</organism>
<evidence type="ECO:0000313" key="2">
    <source>
        <dbReference type="Proteomes" id="UP001177021"/>
    </source>
</evidence>
<evidence type="ECO:0000313" key="1">
    <source>
        <dbReference type="EMBL" id="CAJ2642156.1"/>
    </source>
</evidence>
<reference evidence="1" key="1">
    <citation type="submission" date="2023-10" db="EMBL/GenBank/DDBJ databases">
        <authorList>
            <person name="Rodriguez Cubillos JULIANA M."/>
            <person name="De Vega J."/>
        </authorList>
    </citation>
    <scope>NUCLEOTIDE SEQUENCE</scope>
</reference>
<gene>
    <name evidence="1" type="ORF">MILVUS5_LOCUS11668</name>
</gene>
<name>A0ACB0JAZ2_TRIPR</name>
<dbReference type="EMBL" id="CASHSV030000024">
    <property type="protein sequence ID" value="CAJ2642156.1"/>
    <property type="molecule type" value="Genomic_DNA"/>
</dbReference>
<keyword evidence="2" id="KW-1185">Reference proteome</keyword>
<protein>
    <submittedName>
        <fullName evidence="1">Uncharacterized protein</fullName>
    </submittedName>
</protein>
<accession>A0ACB0JAZ2</accession>
<sequence>MEETFVPFRGIKNDFKARIVCYKQDWTSGFRAGARILAPTTYIFFASAIPVISFGEQLERSTDGTLTAVQTLASTALCGIIHSIIGGQPLLILGVAEPTVLMYTFMYNFAKDREDLGHKLFLPWTGWVCVWTALLLFLLAILGACSIINRFTRLTGELFGLLIAMLFMQQAIKGLVEEFGVPKTQTEGWLRGFIADYGVPLMILVWTAVSYIPVNEVPRGVPRRLFSPNPWSPGAYSNWTVVKEMLNVPLMYIIGAFIPATMIAVLYYFDHSVASQLAQQKEFNLRKPSSYHYDLLLLGFLTLLCGLIGIPPSNGVIPQSPMHTKSLATLKHQILRHKLVSTARTSMEKNMNLSQLYESMKEAYDVMQTPLVPQMPPTLGLKELKESTVALASSHGYIDAPVDEIVFDVNKDVDDLLPVEVKEQRLSNLLQASMVAACVAAMPLLKKIPTSVLWGYFAFMAIESLPGNQFWERILYLFTAPSRRYKLLEEYHATFVETVPLKAIALFTLFQTSYLLLCFGITWIPIAGVLFPLLIMLLVPVRQYFLPHFFKGAHLQELDAAAYEEAPAITFNMSYDDQSNHANISGGEILDEIITRSRGEIRRTQSSKASSSTATPIGGDIRPSDSPQVSQTILSPRVTALRGESSLGSNGRS</sequence>
<proteinExistence type="predicted"/>